<feature type="region of interest" description="Disordered" evidence="7">
    <location>
        <begin position="822"/>
        <end position="845"/>
    </location>
</feature>
<dbReference type="PROSITE" id="PS50005">
    <property type="entry name" value="TPR"/>
    <property type="match status" value="1"/>
</dbReference>
<proteinExistence type="predicted"/>
<dbReference type="Proteomes" id="UP001165085">
    <property type="component" value="Unassembled WGS sequence"/>
</dbReference>
<organism evidence="9 10">
    <name type="scientific">Triparma strigata</name>
    <dbReference type="NCBI Taxonomy" id="1606541"/>
    <lineage>
        <taxon>Eukaryota</taxon>
        <taxon>Sar</taxon>
        <taxon>Stramenopiles</taxon>
        <taxon>Ochrophyta</taxon>
        <taxon>Bolidophyceae</taxon>
        <taxon>Parmales</taxon>
        <taxon>Triparmaceae</taxon>
        <taxon>Triparma</taxon>
    </lineage>
</organism>
<feature type="compositionally biased region" description="Acidic residues" evidence="7">
    <location>
        <begin position="736"/>
        <end position="746"/>
    </location>
</feature>
<feature type="domain" description="Phorbol-ester/DAG-type" evidence="8">
    <location>
        <begin position="770"/>
        <end position="819"/>
    </location>
</feature>
<evidence type="ECO:0000256" key="6">
    <source>
        <dbReference type="SAM" id="Coils"/>
    </source>
</evidence>
<dbReference type="InterPro" id="IPR043519">
    <property type="entry name" value="NT_sf"/>
</dbReference>
<keyword evidence="1" id="KW-0479">Metal-binding</keyword>
<evidence type="ECO:0000256" key="3">
    <source>
        <dbReference type="ARBA" id="ARBA00022803"/>
    </source>
</evidence>
<dbReference type="InterPro" id="IPR046349">
    <property type="entry name" value="C1-like_sf"/>
</dbReference>
<dbReference type="Gene3D" id="3.30.60.20">
    <property type="match status" value="1"/>
</dbReference>
<keyword evidence="4" id="KW-0862">Zinc</keyword>
<evidence type="ECO:0000313" key="9">
    <source>
        <dbReference type="EMBL" id="GMH54520.1"/>
    </source>
</evidence>
<dbReference type="GO" id="GO:0046872">
    <property type="term" value="F:metal ion binding"/>
    <property type="evidence" value="ECO:0007669"/>
    <property type="project" value="UniProtKB-KW"/>
</dbReference>
<feature type="region of interest" description="Disordered" evidence="7">
    <location>
        <begin position="57"/>
        <end position="82"/>
    </location>
</feature>
<dbReference type="InterPro" id="IPR019734">
    <property type="entry name" value="TPR_rpt"/>
</dbReference>
<dbReference type="PROSITE" id="PS50081">
    <property type="entry name" value="ZF_DAG_PE_2"/>
    <property type="match status" value="1"/>
</dbReference>
<dbReference type="InterPro" id="IPR002219">
    <property type="entry name" value="PKC_DAG/PE"/>
</dbReference>
<evidence type="ECO:0000259" key="8">
    <source>
        <dbReference type="PROSITE" id="PS50081"/>
    </source>
</evidence>
<gene>
    <name evidence="9" type="ORF">TrST_g12175</name>
</gene>
<feature type="compositionally biased region" description="Low complexity" evidence="7">
    <location>
        <begin position="115"/>
        <end position="124"/>
    </location>
</feature>
<feature type="region of interest" description="Disordered" evidence="7">
    <location>
        <begin position="113"/>
        <end position="154"/>
    </location>
</feature>
<sequence length="1170" mass="128338">MDKSDKTKSAVKQLRARLMAQVKKLKGLKDRRQALLDENRELTIAIAKKRGETLHVKKPTGFRASGTAPSYSYASRKQRTSVHMDKIMAKKAKEDKAKAKQKARELKAFGGGAAKGVASGPGSPLLAASPAKKRFTLNRTSSTGSSSGESRAGSSGGIVASASAYLAAASPAQKRFSLNQMSSWVGAGISGGIVVSTSDMMAAASPTKKGLSLNRTRSGGNGGVGAGGGIVVDKKRVIGKYFPPQFKGRTGGEEVDDDDRKMPHNPDLVPPPVDAPVVAVPPPVNGPKPKRPSLVKIPGIHGEKDEVMSLMPTTEKDLSMLTGMIELKNKINRIAATVLPEGLLEQEKLKSFTELSEQVTAAKDLDELYDEAAAAMLAFSELMRKIVVKFGIDPDAYPLVEGEKIVDHGFTFKGLTVAPLKGRERTVEKIKNECEGNYKCMLDLVRCSIIVETEVQLAGILEIMLGMGIVVRLKNRFANPLPTGIRDCLMNVRVGGHICEVQLHLAPIIKEKGAMHEFYNFFRDLFSGASESYAAIMERVEALGSIGTETGEGEGSVAKGVSDLLREGDLRRLRGLGDIVGRDKGIGDDSLELVLRRRIVEILEGGGGEDGEEGKLSLLDAYHELEEYDMALEYYERALKGSEKAMGKNHPYTLMTMMNIAVVYEADGKFKEAVEIYQRTLEGHVSLLGKEHEDTKDCVEKYMDCLEDCDNLNNNEKIIAELRREHPWLDEPGSSSDEEESEADEEEMMLAKKLLSEQWDASKTLKCNEGHILAEEKVRGDRYCDACGENLRKGSKGYKCKACDFDVCQNCVEKVKSGEMKREVQEGDESEWEDLDSDEEDAEIHNEKGKRLSLVKIPSFRGEEEEVMKLMPTTETKLINLTGFNMSKSKLEEIAQLYLSGGLLVKEVFESFKKTSVQEDSNAKDVDELFAEAGGVLPVFQQTMRDIVEAVGLTPDDLVKVDGEVLHDKERVLSLAPLKGRARTLQKIKDDYEGNHLCMLDLVRCSIIVETEEQIAGVLQKMLDMGIVLRLKNRFANPLPTGMRDCLLNVKVAGHVAEVQVHQANVFKEKHTMHIYYEFFREMFPNGAASYEELMRQVEALGNLGTEGGQGEGSVAWGITKLLKEGDLGKLRGLASLVGKRIGFGDVALELVLRKRIAEVLEGGGRGVVV</sequence>
<dbReference type="AlphaFoldDB" id="A0A9W6ZR91"/>
<keyword evidence="10" id="KW-1185">Reference proteome</keyword>
<dbReference type="SUPFAM" id="SSF48452">
    <property type="entry name" value="TPR-like"/>
    <property type="match status" value="1"/>
</dbReference>
<evidence type="ECO:0000256" key="2">
    <source>
        <dbReference type="ARBA" id="ARBA00022737"/>
    </source>
</evidence>
<evidence type="ECO:0000256" key="1">
    <source>
        <dbReference type="ARBA" id="ARBA00022723"/>
    </source>
</evidence>
<name>A0A9W6ZR91_9STRA</name>
<evidence type="ECO:0000313" key="10">
    <source>
        <dbReference type="Proteomes" id="UP001165085"/>
    </source>
</evidence>
<accession>A0A9W6ZR91</accession>
<protein>
    <recommendedName>
        <fullName evidence="8">Phorbol-ester/DAG-type domain-containing protein</fullName>
    </recommendedName>
</protein>
<evidence type="ECO:0000256" key="4">
    <source>
        <dbReference type="ARBA" id="ARBA00022833"/>
    </source>
</evidence>
<dbReference type="Gene3D" id="1.25.40.10">
    <property type="entry name" value="Tetratricopeptide repeat domain"/>
    <property type="match status" value="1"/>
</dbReference>
<keyword evidence="2" id="KW-0677">Repeat</keyword>
<feature type="region of interest" description="Disordered" evidence="7">
    <location>
        <begin position="243"/>
        <end position="275"/>
    </location>
</feature>
<feature type="compositionally biased region" description="Low complexity" evidence="7">
    <location>
        <begin position="141"/>
        <end position="154"/>
    </location>
</feature>
<feature type="compositionally biased region" description="Acidic residues" evidence="7">
    <location>
        <begin position="826"/>
        <end position="842"/>
    </location>
</feature>
<keyword evidence="6" id="KW-0175">Coiled coil</keyword>
<dbReference type="PANTHER" id="PTHR45641">
    <property type="entry name" value="TETRATRICOPEPTIDE REPEAT PROTEIN (AFU_ORTHOLOGUE AFUA_6G03870)"/>
    <property type="match status" value="1"/>
</dbReference>
<feature type="region of interest" description="Disordered" evidence="7">
    <location>
        <begin position="726"/>
        <end position="746"/>
    </location>
</feature>
<dbReference type="Pfam" id="PF13424">
    <property type="entry name" value="TPR_12"/>
    <property type="match status" value="1"/>
</dbReference>
<evidence type="ECO:0000256" key="7">
    <source>
        <dbReference type="SAM" id="MobiDB-lite"/>
    </source>
</evidence>
<comment type="caution">
    <text evidence="9">The sequence shown here is derived from an EMBL/GenBank/DDBJ whole genome shotgun (WGS) entry which is preliminary data.</text>
</comment>
<evidence type="ECO:0000256" key="5">
    <source>
        <dbReference type="PROSITE-ProRule" id="PRU00339"/>
    </source>
</evidence>
<feature type="repeat" description="TPR" evidence="5">
    <location>
        <begin position="612"/>
        <end position="645"/>
    </location>
</feature>
<dbReference type="SUPFAM" id="SSF81301">
    <property type="entry name" value="Nucleotidyltransferase"/>
    <property type="match status" value="2"/>
</dbReference>
<dbReference type="CDD" id="cd00029">
    <property type="entry name" value="C1"/>
    <property type="match status" value="1"/>
</dbReference>
<dbReference type="InterPro" id="IPR011990">
    <property type="entry name" value="TPR-like_helical_dom_sf"/>
</dbReference>
<dbReference type="EMBL" id="BRXY01000028">
    <property type="protein sequence ID" value="GMH54520.1"/>
    <property type="molecule type" value="Genomic_DNA"/>
</dbReference>
<dbReference type="SUPFAM" id="SSF57889">
    <property type="entry name" value="Cysteine-rich domain"/>
    <property type="match status" value="1"/>
</dbReference>
<feature type="coiled-coil region" evidence="6">
    <location>
        <begin position="11"/>
        <end position="45"/>
    </location>
</feature>
<dbReference type="OrthoDB" id="1926212at2759"/>
<keyword evidence="3 5" id="KW-0802">TPR repeat</keyword>
<feature type="non-terminal residue" evidence="9">
    <location>
        <position position="1"/>
    </location>
</feature>
<reference evidence="10" key="1">
    <citation type="journal article" date="2023" name="Commun. Biol.">
        <title>Genome analysis of Parmales, the sister group of diatoms, reveals the evolutionary specialization of diatoms from phago-mixotrophs to photoautotrophs.</title>
        <authorList>
            <person name="Ban H."/>
            <person name="Sato S."/>
            <person name="Yoshikawa S."/>
            <person name="Yamada K."/>
            <person name="Nakamura Y."/>
            <person name="Ichinomiya M."/>
            <person name="Sato N."/>
            <person name="Blanc-Mathieu R."/>
            <person name="Endo H."/>
            <person name="Kuwata A."/>
            <person name="Ogata H."/>
        </authorList>
    </citation>
    <scope>NUCLEOTIDE SEQUENCE [LARGE SCALE GENOMIC DNA]</scope>
    <source>
        <strain evidence="10">NIES 3701</strain>
    </source>
</reference>
<dbReference type="PANTHER" id="PTHR45641:SF19">
    <property type="entry name" value="NEPHROCYSTIN-3"/>
    <property type="match status" value="1"/>
</dbReference>